<dbReference type="GO" id="GO:0004519">
    <property type="term" value="F:endonuclease activity"/>
    <property type="evidence" value="ECO:0007669"/>
    <property type="project" value="UniProtKB-KW"/>
</dbReference>
<dbReference type="InterPro" id="IPR000055">
    <property type="entry name" value="Restrct_endonuc_typeI_TRD"/>
</dbReference>
<name>A0A368L3P9_9BURK</name>
<keyword evidence="7" id="KW-0378">Hydrolase</keyword>
<keyword evidence="4" id="KW-0175">Coiled coil</keyword>
<feature type="region of interest" description="Disordered" evidence="5">
    <location>
        <begin position="232"/>
        <end position="252"/>
    </location>
</feature>
<feature type="coiled-coil region" evidence="4">
    <location>
        <begin position="152"/>
        <end position="189"/>
    </location>
</feature>
<keyword evidence="2" id="KW-0680">Restriction system</keyword>
<dbReference type="Pfam" id="PF01420">
    <property type="entry name" value="Methylase_S"/>
    <property type="match status" value="1"/>
</dbReference>
<keyword evidence="7" id="KW-0255">Endonuclease</keyword>
<dbReference type="CDD" id="cd17261">
    <property type="entry name" value="RMtype1_S_EcoKI-TRD2-CR2_like"/>
    <property type="match status" value="1"/>
</dbReference>
<evidence type="ECO:0000313" key="7">
    <source>
        <dbReference type="EMBL" id="RCS58184.1"/>
    </source>
</evidence>
<dbReference type="InterPro" id="IPR044946">
    <property type="entry name" value="Restrct_endonuc_typeI_TRD_sf"/>
</dbReference>
<sequence>MSGLPNNWTKTALANLAMIEMGQSPDSRSYNAEGKGLPFFQGKAEFQAVFPEIRKWCSEPTKIVERGDILLSIRAPVGPTNIAPEKSCIGRGLAGVHGETGVNQSYLYYFFKSIEPWLSEQGTGSTFAAISGQFVRDISCPVAPAAEQTRIVAKLEELLSDLDAGVAELKAAQKKLVQYRQSLLKAAVEGALTAEWRKQHPATESGAQLLARILQERRARWEAKQLAKFAEQGKTPPKDWQKKYPEPVQPDTTDLPELPEGWVWASVEQLSESVRNGLSKTPNTEQRGFPIFKINAVRPMSVNFEAIKHIEIDENEAADYWVEVGDVLATRYNGSVDLLGVFGMIKNVPERTLHPDKLIRMKPILGVGLGAWMEVCGNVSCSRKHLVSRVKTTAGQTGISGEDLKKTPIPLASVSEQGVILSLLEERLGAIKELEQQTELVLKQSTAQRQNILRAAFAGQLVPQDPSDEPASVLLERICAGRAQRAATPNPRKRQPKELV</sequence>
<evidence type="ECO:0000259" key="6">
    <source>
        <dbReference type="Pfam" id="PF01420"/>
    </source>
</evidence>
<organism evidence="7 8">
    <name type="scientific">Parvibium lacunae</name>
    <dbReference type="NCBI Taxonomy" id="1888893"/>
    <lineage>
        <taxon>Bacteria</taxon>
        <taxon>Pseudomonadati</taxon>
        <taxon>Pseudomonadota</taxon>
        <taxon>Betaproteobacteria</taxon>
        <taxon>Burkholderiales</taxon>
        <taxon>Alcaligenaceae</taxon>
        <taxon>Parvibium</taxon>
    </lineage>
</organism>
<dbReference type="Gene3D" id="3.90.220.20">
    <property type="entry name" value="DNA methylase specificity domains"/>
    <property type="match status" value="2"/>
</dbReference>
<dbReference type="Proteomes" id="UP000252357">
    <property type="component" value="Unassembled WGS sequence"/>
</dbReference>
<dbReference type="AlphaFoldDB" id="A0A368L3P9"/>
<keyword evidence="7" id="KW-0540">Nuclease</keyword>
<dbReference type="EMBL" id="QPGB01000002">
    <property type="protein sequence ID" value="RCS58184.1"/>
    <property type="molecule type" value="Genomic_DNA"/>
</dbReference>
<evidence type="ECO:0000313" key="8">
    <source>
        <dbReference type="Proteomes" id="UP000252357"/>
    </source>
</evidence>
<dbReference type="OrthoDB" id="5298944at2"/>
<keyword evidence="3" id="KW-0238">DNA-binding</keyword>
<dbReference type="GO" id="GO:0009307">
    <property type="term" value="P:DNA restriction-modification system"/>
    <property type="evidence" value="ECO:0007669"/>
    <property type="project" value="UniProtKB-KW"/>
</dbReference>
<evidence type="ECO:0000256" key="3">
    <source>
        <dbReference type="ARBA" id="ARBA00023125"/>
    </source>
</evidence>
<comment type="similarity">
    <text evidence="1">Belongs to the type-I restriction system S methylase family.</text>
</comment>
<accession>A0A368L3P9</accession>
<dbReference type="InterPro" id="IPR051212">
    <property type="entry name" value="Type-I_RE_S_subunit"/>
</dbReference>
<comment type="caution">
    <text evidence="7">The sequence shown here is derived from an EMBL/GenBank/DDBJ whole genome shotgun (WGS) entry which is preliminary data.</text>
</comment>
<feature type="compositionally biased region" description="Basic and acidic residues" evidence="5">
    <location>
        <begin position="236"/>
        <end position="245"/>
    </location>
</feature>
<dbReference type="SUPFAM" id="SSF116734">
    <property type="entry name" value="DNA methylase specificity domain"/>
    <property type="match status" value="2"/>
</dbReference>
<feature type="domain" description="Type I restriction modification DNA specificity" evidence="6">
    <location>
        <begin position="5"/>
        <end position="162"/>
    </location>
</feature>
<dbReference type="PANTHER" id="PTHR43140:SF1">
    <property type="entry name" value="TYPE I RESTRICTION ENZYME ECOKI SPECIFICITY SUBUNIT"/>
    <property type="match status" value="1"/>
</dbReference>
<gene>
    <name evidence="7" type="ORF">DU000_04985</name>
</gene>
<evidence type="ECO:0000256" key="1">
    <source>
        <dbReference type="ARBA" id="ARBA00010923"/>
    </source>
</evidence>
<evidence type="ECO:0000256" key="2">
    <source>
        <dbReference type="ARBA" id="ARBA00022747"/>
    </source>
</evidence>
<dbReference type="GO" id="GO:0003677">
    <property type="term" value="F:DNA binding"/>
    <property type="evidence" value="ECO:0007669"/>
    <property type="project" value="UniProtKB-KW"/>
</dbReference>
<evidence type="ECO:0000256" key="4">
    <source>
        <dbReference type="SAM" id="Coils"/>
    </source>
</evidence>
<evidence type="ECO:0000256" key="5">
    <source>
        <dbReference type="SAM" id="MobiDB-lite"/>
    </source>
</evidence>
<dbReference type="PANTHER" id="PTHR43140">
    <property type="entry name" value="TYPE-1 RESTRICTION ENZYME ECOKI SPECIFICITY PROTEIN"/>
    <property type="match status" value="1"/>
</dbReference>
<reference evidence="7 8" key="1">
    <citation type="journal article" date="2018" name="Int. J. Syst. Evol. Microbiol.">
        <title>Parvibium lacunae gen. nov., sp. nov., a new member of the family Alcaligenaceae isolated from a freshwater pond.</title>
        <authorList>
            <person name="Chen W.M."/>
            <person name="Xie P.B."/>
            <person name="Hsu M.Y."/>
            <person name="Sheu S.Y."/>
        </authorList>
    </citation>
    <scope>NUCLEOTIDE SEQUENCE [LARGE SCALE GENOMIC DNA]</scope>
    <source>
        <strain evidence="7 8">KMB9</strain>
    </source>
</reference>
<protein>
    <submittedName>
        <fullName evidence="7">Restriction endonuclease</fullName>
    </submittedName>
</protein>
<proteinExistence type="inferred from homology"/>
<dbReference type="RefSeq" id="WP_114402268.1">
    <property type="nucleotide sequence ID" value="NZ_QPGB01000002.1"/>
</dbReference>
<keyword evidence="8" id="KW-1185">Reference proteome</keyword>